<dbReference type="Gene3D" id="3.40.50.300">
    <property type="entry name" value="P-loop containing nucleotide triphosphate hydrolases"/>
    <property type="match status" value="2"/>
</dbReference>
<sequence>MVNNFNRGAKFVRADLHIHSYGIDYGSFDVKDEQMTPKNIVDTALSSNLKIISITDHNEILNSKIAIDYSQDKDILVVPGIEVSTTQGHLLVYFNSFQNLRSFHGKLNISNDKERCSQGIVECLNLAKQYDGFGVLAHIELDSGFEKTVGRFNAQMDDLFCHSSLLALEISKKESFDLYTDNDTDSHRLSLIKKRRVKLGLHDEVILPKVMSSDSHSINKLGTNAEGNKKLTRFKVDELSFNALRISLNSYESRVRLEDVIPEKVAKFVGVHIKGGLLHDQKVDFSDNLSCIIGGRGTGKSTLMEIIRVASGNESSKAVIDSDVWPDDISLFYEDETGKELEFRRSKNDDTFNHTDGQDGLQRVPIECYGQSETADTVKNSDDDPKALLAFLDGFLELEHLKKEDENVCDLLLNNQSELGKLRIEVLAIKDTERQLQTLKEKKSRLEKDKVGELVKNQVALVKENGLRTDLIYQLKELVKNYRKVLKDKALFDYFSNFSDEEIIVGKDQFTEVKKLINEFSEIVSDKSDELNVALEEKIALLKIQLDLWKSKESEIQQKIDEKKEELDKAGIPFDIGKINQIANDLEYYEKRLRKLLKDQVKLKEIQKYRSELLNKRLELKKHIFKSRYAFSIQINDNLKNSVDGLFVSAKYTEGAYSPSFEALIKQVMGWRTSQVKKSELIASKLSPITFASEVKRGRKTTFEGLLDEDNNRVFSDEDINRIIERVRESYTYEDFEALAYEDRPNILVTKVVEISGQIKNISKSISKLSLGQQQSILLAILIQSKNNIPLLIDQPEDHLDSEFIYKTIVTNLKKIKETRQVIIVTHNANIAVLGDAELIIPLRSTNDQTSIINRGSIDRGSIQKDCCAILEGGERAFSHRKKIYTLD</sequence>
<dbReference type="Gene3D" id="3.20.20.140">
    <property type="entry name" value="Metal-dependent hydrolases"/>
    <property type="match status" value="1"/>
</dbReference>
<comment type="caution">
    <text evidence="3">The sequence shown here is derived from an EMBL/GenBank/DDBJ whole genome shotgun (WGS) entry which is preliminary data.</text>
</comment>
<feature type="coiled-coil region" evidence="1">
    <location>
        <begin position="422"/>
        <end position="449"/>
    </location>
</feature>
<dbReference type="InterPro" id="IPR016195">
    <property type="entry name" value="Pol/histidinol_Pase-like"/>
</dbReference>
<dbReference type="InterPro" id="IPR003141">
    <property type="entry name" value="Pol/His_phosphatase_N"/>
</dbReference>
<feature type="coiled-coil region" evidence="1">
    <location>
        <begin position="532"/>
        <end position="599"/>
    </location>
</feature>
<keyword evidence="4" id="KW-1185">Reference proteome</keyword>
<protein>
    <submittedName>
        <fullName evidence="3">AAA family ATPase</fullName>
    </submittedName>
</protein>
<name>A0ABU9HEY7_9GAMM</name>
<keyword evidence="1" id="KW-0175">Coiled coil</keyword>
<organism evidence="3 4">
    <name type="scientific">Psychromonas arctica</name>
    <dbReference type="NCBI Taxonomy" id="168275"/>
    <lineage>
        <taxon>Bacteria</taxon>
        <taxon>Pseudomonadati</taxon>
        <taxon>Pseudomonadota</taxon>
        <taxon>Gammaproteobacteria</taxon>
        <taxon>Alteromonadales</taxon>
        <taxon>Psychromonadaceae</taxon>
        <taxon>Psychromonas</taxon>
    </lineage>
</organism>
<accession>A0ABU9HEY7</accession>
<reference evidence="3 4" key="1">
    <citation type="submission" date="2024-02" db="EMBL/GenBank/DDBJ databases">
        <title>Bacteria isolated from the canopy kelp, Nereocystis luetkeana.</title>
        <authorList>
            <person name="Pfister C.A."/>
            <person name="Younker I.T."/>
            <person name="Light S.H."/>
        </authorList>
    </citation>
    <scope>NUCLEOTIDE SEQUENCE [LARGE SCALE GENOMIC DNA]</scope>
    <source>
        <strain evidence="3 4">TI.2.07</strain>
    </source>
</reference>
<proteinExistence type="predicted"/>
<gene>
    <name evidence="3" type="ORF">V6255_15105</name>
</gene>
<dbReference type="Proteomes" id="UP001366060">
    <property type="component" value="Unassembled WGS sequence"/>
</dbReference>
<evidence type="ECO:0000313" key="3">
    <source>
        <dbReference type="EMBL" id="MEL0660467.1"/>
    </source>
</evidence>
<dbReference type="InterPro" id="IPR054787">
    <property type="entry name" value="TrlF_ATPase"/>
</dbReference>
<evidence type="ECO:0000256" key="1">
    <source>
        <dbReference type="SAM" id="Coils"/>
    </source>
</evidence>
<dbReference type="SUPFAM" id="SSF52540">
    <property type="entry name" value="P-loop containing nucleoside triphosphate hydrolases"/>
    <property type="match status" value="1"/>
</dbReference>
<dbReference type="SUPFAM" id="SSF89550">
    <property type="entry name" value="PHP domain-like"/>
    <property type="match status" value="1"/>
</dbReference>
<dbReference type="PANTHER" id="PTHR42924:SF3">
    <property type="entry name" value="POLYMERASE_HISTIDINOL PHOSPHATASE N-TERMINAL DOMAIN-CONTAINING PROTEIN"/>
    <property type="match status" value="1"/>
</dbReference>
<dbReference type="PANTHER" id="PTHR42924">
    <property type="entry name" value="EXONUCLEASE"/>
    <property type="match status" value="1"/>
</dbReference>
<dbReference type="RefSeq" id="WP_341628912.1">
    <property type="nucleotide sequence ID" value="NZ_JBAKBA010000043.1"/>
</dbReference>
<dbReference type="InterPro" id="IPR027417">
    <property type="entry name" value="P-loop_NTPase"/>
</dbReference>
<dbReference type="EMBL" id="JBAKBA010000043">
    <property type="protein sequence ID" value="MEL0660467.1"/>
    <property type="molecule type" value="Genomic_DNA"/>
</dbReference>
<dbReference type="Pfam" id="PF13304">
    <property type="entry name" value="AAA_21"/>
    <property type="match status" value="1"/>
</dbReference>
<feature type="domain" description="Polymerase/histidinol phosphatase N-terminal" evidence="2">
    <location>
        <begin position="14"/>
        <end position="87"/>
    </location>
</feature>
<dbReference type="CDD" id="cd07432">
    <property type="entry name" value="PHP_HisPPase"/>
    <property type="match status" value="1"/>
</dbReference>
<evidence type="ECO:0000313" key="4">
    <source>
        <dbReference type="Proteomes" id="UP001366060"/>
    </source>
</evidence>
<dbReference type="NCBIfam" id="NF045780">
    <property type="entry name" value="TrlF_fam_ATP"/>
    <property type="match status" value="1"/>
</dbReference>
<dbReference type="InterPro" id="IPR052018">
    <property type="entry name" value="PHP_domain"/>
</dbReference>
<evidence type="ECO:0000259" key="2">
    <source>
        <dbReference type="SMART" id="SM00481"/>
    </source>
</evidence>
<dbReference type="SMART" id="SM00481">
    <property type="entry name" value="POLIIIAc"/>
    <property type="match status" value="1"/>
</dbReference>
<dbReference type="InterPro" id="IPR003959">
    <property type="entry name" value="ATPase_AAA_core"/>
</dbReference>